<dbReference type="Proteomes" id="UP000095287">
    <property type="component" value="Unplaced"/>
</dbReference>
<evidence type="ECO:0000313" key="1">
    <source>
        <dbReference type="Proteomes" id="UP000095287"/>
    </source>
</evidence>
<name>A0A1I7ZSL0_9BILA</name>
<sequence>MKKLEDGAVRLLQRLVDARKLSLISVDQETCEGGIVAVLKSLLCQDNFKGVRVDSNSIGPWESGVVRELLHFWSQNSDKLRGKRLVLEGFCKGGVKQLEKFLLPSVCAPCSMCIFMERYFTSFELRGILKVCSKEERGAISREFQHEQMRFYKPSCIFKFEEGKGSERRRLYISFECANPKDQLTGLPELAANHKGLDRLGLMQRATSVQVLFG</sequence>
<keyword evidence="1" id="KW-1185">Reference proteome</keyword>
<accession>A0A1I7ZSL0</accession>
<organism evidence="1 2">
    <name type="scientific">Steinernema glaseri</name>
    <dbReference type="NCBI Taxonomy" id="37863"/>
    <lineage>
        <taxon>Eukaryota</taxon>
        <taxon>Metazoa</taxon>
        <taxon>Ecdysozoa</taxon>
        <taxon>Nematoda</taxon>
        <taxon>Chromadorea</taxon>
        <taxon>Rhabditida</taxon>
        <taxon>Tylenchina</taxon>
        <taxon>Panagrolaimomorpha</taxon>
        <taxon>Strongyloidoidea</taxon>
        <taxon>Steinernematidae</taxon>
        <taxon>Steinernema</taxon>
    </lineage>
</organism>
<proteinExistence type="predicted"/>
<dbReference type="AlphaFoldDB" id="A0A1I7ZSL0"/>
<evidence type="ECO:0000313" key="2">
    <source>
        <dbReference type="WBParaSite" id="L893_g29523.t1"/>
    </source>
</evidence>
<reference evidence="2" key="1">
    <citation type="submission" date="2016-11" db="UniProtKB">
        <authorList>
            <consortium name="WormBaseParasite"/>
        </authorList>
    </citation>
    <scope>IDENTIFICATION</scope>
</reference>
<protein>
    <submittedName>
        <fullName evidence="2">FBD domain-containing protein</fullName>
    </submittedName>
</protein>
<dbReference type="WBParaSite" id="L893_g29523.t1">
    <property type="protein sequence ID" value="L893_g29523.t1"/>
    <property type="gene ID" value="L893_g29523"/>
</dbReference>